<dbReference type="Pfam" id="PF21818">
    <property type="entry name" value="DUF6884"/>
    <property type="match status" value="1"/>
</dbReference>
<dbReference type="AlphaFoldDB" id="A0A8T8K1W5"/>
<dbReference type="InterPro" id="IPR049251">
    <property type="entry name" value="DUF6884"/>
</dbReference>
<keyword evidence="3" id="KW-1185">Reference proteome</keyword>
<name>A0A8T8K1W5_9EURY</name>
<dbReference type="Proteomes" id="UP000681041">
    <property type="component" value="Chromosome"/>
</dbReference>
<feature type="domain" description="DUF6884" evidence="1">
    <location>
        <begin position="6"/>
        <end position="130"/>
    </location>
</feature>
<reference evidence="2" key="1">
    <citation type="submission" date="2020-07" db="EMBL/GenBank/DDBJ databases">
        <title>Methanobacterium. sp. MethCan genome.</title>
        <authorList>
            <person name="Postec A."/>
            <person name="Quemeneur M."/>
        </authorList>
    </citation>
    <scope>NUCLEOTIDE SEQUENCE</scope>
    <source>
        <strain evidence="2">MethCAN</strain>
    </source>
</reference>
<organism evidence="2 3">
    <name type="scientific">Methanobacterium alkalithermotolerans</name>
    <dbReference type="NCBI Taxonomy" id="2731220"/>
    <lineage>
        <taxon>Archaea</taxon>
        <taxon>Methanobacteriati</taxon>
        <taxon>Methanobacteriota</taxon>
        <taxon>Methanomada group</taxon>
        <taxon>Methanobacteria</taxon>
        <taxon>Methanobacteriales</taxon>
        <taxon>Methanobacteriaceae</taxon>
        <taxon>Methanobacterium</taxon>
    </lineage>
</organism>
<protein>
    <recommendedName>
        <fullName evidence="1">DUF6884 domain-containing protein</fullName>
    </recommendedName>
</protein>
<gene>
    <name evidence="2" type="ORF">HYG87_00525</name>
</gene>
<dbReference type="RefSeq" id="WP_249164861.1">
    <property type="nucleotide sequence ID" value="NZ_CP058560.1"/>
</dbReference>
<evidence type="ECO:0000259" key="1">
    <source>
        <dbReference type="Pfam" id="PF21818"/>
    </source>
</evidence>
<dbReference type="KEGG" id="meme:HYG87_00525"/>
<accession>A0A8T8K1W5</accession>
<evidence type="ECO:0000313" key="2">
    <source>
        <dbReference type="EMBL" id="QUH22354.1"/>
    </source>
</evidence>
<dbReference type="EMBL" id="CP058560">
    <property type="protein sequence ID" value="QUH22354.1"/>
    <property type="molecule type" value="Genomic_DNA"/>
</dbReference>
<proteinExistence type="predicted"/>
<dbReference type="GeneID" id="64819203"/>
<evidence type="ECO:0000313" key="3">
    <source>
        <dbReference type="Proteomes" id="UP000681041"/>
    </source>
</evidence>
<sequence length="152" mass="17235">MKTLCIIPCGKTKIWDKYFNIGPNSAKEVYIGPFSTKCKQYAELFHPDDWCILSAKYGFLYPEDIVSGPYDVSFNSKKSNPISLKEPSIQIKDKNLDKYDSLVVLGGKNYNLIIKTIFENKKLSFPLEGCKGLGFMMKKINELISSKDQTGQ</sequence>